<dbReference type="Gene3D" id="1.25.40.10">
    <property type="entry name" value="Tetratricopeptide repeat domain"/>
    <property type="match status" value="1"/>
</dbReference>
<dbReference type="GO" id="GO:0032040">
    <property type="term" value="C:small-subunit processome"/>
    <property type="evidence" value="ECO:0007669"/>
    <property type="project" value="TreeGrafter"/>
</dbReference>
<dbReference type="GO" id="GO:0034388">
    <property type="term" value="C:Pwp2p-containing subcomplex of 90S preribosome"/>
    <property type="evidence" value="ECO:0007669"/>
    <property type="project" value="TreeGrafter"/>
</dbReference>
<dbReference type="KEGG" id="api:115034673"/>
<dbReference type="PANTHER" id="PTHR23271">
    <property type="entry name" value="HEPATOCELLULAR CARCINOMA-ASSOCIATED ANTIGEN 66"/>
    <property type="match status" value="1"/>
</dbReference>
<reference evidence="2" key="1">
    <citation type="submission" date="2010-06" db="EMBL/GenBank/DDBJ databases">
        <authorList>
            <person name="Jiang H."/>
            <person name="Abraham K."/>
            <person name="Ali S."/>
            <person name="Alsbrooks S.L."/>
            <person name="Anim B.N."/>
            <person name="Anosike U.S."/>
            <person name="Attaway T."/>
            <person name="Bandaranaike D.P."/>
            <person name="Battles P.K."/>
            <person name="Bell S.N."/>
            <person name="Bell A.V."/>
            <person name="Beltran B."/>
            <person name="Bickham C."/>
            <person name="Bustamante Y."/>
            <person name="Caleb T."/>
            <person name="Canada A."/>
            <person name="Cardenas V."/>
            <person name="Carter K."/>
            <person name="Chacko J."/>
            <person name="Chandrabose M.N."/>
            <person name="Chavez D."/>
            <person name="Chavez A."/>
            <person name="Chen L."/>
            <person name="Chu H.-S."/>
            <person name="Claassen K.J."/>
            <person name="Cockrell R."/>
            <person name="Collins M."/>
            <person name="Cooper J.A."/>
            <person name="Cree A."/>
            <person name="Curry S.M."/>
            <person name="Da Y."/>
            <person name="Dao M.D."/>
            <person name="Das B."/>
            <person name="Davila M.-L."/>
            <person name="Davy-Carroll L."/>
            <person name="Denson S."/>
            <person name="Dinh H."/>
            <person name="Ebong V.E."/>
            <person name="Edwards J.R."/>
            <person name="Egan A."/>
            <person name="El-Daye J."/>
            <person name="Escobedo L."/>
            <person name="Fernandez S."/>
            <person name="Fernando P.R."/>
            <person name="Flagg N."/>
            <person name="Forbes L.D."/>
            <person name="Fowler R.G."/>
            <person name="Fu Q."/>
            <person name="Gabisi R.A."/>
            <person name="Ganer J."/>
            <person name="Garbino Pronczuk A."/>
            <person name="Garcia R.M."/>
            <person name="Garner T."/>
            <person name="Garrett T.E."/>
            <person name="Gonzalez D.A."/>
            <person name="Hamid H."/>
            <person name="Hawkins E.S."/>
            <person name="Hirani K."/>
            <person name="Hogues M.E."/>
            <person name="Hollins B."/>
            <person name="Hsiao C.-H."/>
            <person name="Jabil R."/>
            <person name="James M.L."/>
            <person name="Jhangiani S.N."/>
            <person name="Johnson B."/>
            <person name="Johnson Q."/>
            <person name="Joshi V."/>
            <person name="Kalu J.B."/>
            <person name="Kam C."/>
            <person name="Kashfia A."/>
            <person name="Keebler J."/>
            <person name="Kisamo H."/>
            <person name="Kovar C.L."/>
            <person name="Lago L.A."/>
            <person name="Lai C.-Y."/>
            <person name="Laidlaw J."/>
            <person name="Lara F."/>
            <person name="Le T.-K."/>
            <person name="Lee S.L."/>
            <person name="Legall F.H."/>
            <person name="Lemon S.J."/>
            <person name="Lewis L.R."/>
            <person name="Li B."/>
            <person name="Liu Y."/>
            <person name="Liu Y.-S."/>
            <person name="Lopez J."/>
            <person name="Lozado R.J."/>
            <person name="Lu J."/>
            <person name="Madu R.C."/>
            <person name="Maheshwari M."/>
            <person name="Maheshwari R."/>
            <person name="Malloy K."/>
            <person name="Martinez E."/>
            <person name="Mathew T."/>
            <person name="Mercado I.C."/>
            <person name="Mercado C."/>
            <person name="Meyer B."/>
            <person name="Montgomery K."/>
            <person name="Morgan M.B."/>
            <person name="Munidasa M."/>
            <person name="Nazareth L.V."/>
            <person name="Nelson J."/>
            <person name="Ng B.M."/>
            <person name="Nguyen N.B."/>
            <person name="Nguyen P.Q."/>
            <person name="Nguyen T."/>
            <person name="Obregon M."/>
            <person name="Okwuonu G.O."/>
            <person name="Onwere C.G."/>
            <person name="Orozco G."/>
            <person name="Parra A."/>
            <person name="Patel S."/>
            <person name="Patil S."/>
            <person name="Perez A."/>
            <person name="Perez Y."/>
            <person name="Pham C."/>
            <person name="Primus E.L."/>
            <person name="Pu L.-L."/>
            <person name="Puazo M."/>
            <person name="Qin X."/>
            <person name="Quiroz J.B."/>
            <person name="Reese J."/>
            <person name="Richards S."/>
            <person name="Rives C.M."/>
            <person name="Robberts R."/>
            <person name="Ruiz S.J."/>
            <person name="Ruiz M.J."/>
            <person name="Santibanez J."/>
            <person name="Schneider B.W."/>
            <person name="Sisson I."/>
            <person name="Smith M."/>
            <person name="Sodergren E."/>
            <person name="Song X.-Z."/>
            <person name="Song B.B."/>
            <person name="Summersgill H."/>
            <person name="Thelus R."/>
            <person name="Thornton R.D."/>
            <person name="Trejos Z.Y."/>
            <person name="Usmani K."/>
            <person name="Vattathil S."/>
            <person name="Villasana D."/>
            <person name="Walker D.L."/>
            <person name="Wang S."/>
            <person name="Wang K."/>
            <person name="White C.S."/>
            <person name="Williams A.C."/>
            <person name="Williamson J."/>
            <person name="Wilson K."/>
            <person name="Woghiren I.O."/>
            <person name="Woodworth J.R."/>
            <person name="Worley K.C."/>
            <person name="Wright R.A."/>
            <person name="Wu W."/>
            <person name="Young L."/>
            <person name="Zhang L."/>
            <person name="Zhang J."/>
            <person name="Zhu Y."/>
            <person name="Muzny D.M."/>
            <person name="Weinstock G."/>
            <person name="Gibbs R.A."/>
        </authorList>
    </citation>
    <scope>NUCLEOTIDE SEQUENCE [LARGE SCALE GENOMIC DNA]</scope>
    <source>
        <strain evidence="2">LSR1</strain>
    </source>
</reference>
<name>A0A8R2JWL5_ACYPI</name>
<dbReference type="InterPro" id="IPR011990">
    <property type="entry name" value="TPR-like_helical_dom_sf"/>
</dbReference>
<proteinExistence type="predicted"/>
<dbReference type="GO" id="GO:0030515">
    <property type="term" value="F:snoRNA binding"/>
    <property type="evidence" value="ECO:0007669"/>
    <property type="project" value="InterPro"/>
</dbReference>
<evidence type="ECO:0000313" key="1">
    <source>
        <dbReference type="EnsemblMetazoa" id="XP_029347850.1"/>
    </source>
</evidence>
<accession>A0A8R2JWL5</accession>
<protein>
    <submittedName>
        <fullName evidence="1">Uncharacterized protein</fullName>
    </submittedName>
</protein>
<dbReference type="RefSeq" id="XP_029347850.1">
    <property type="nucleotide sequence ID" value="XM_029491990.1"/>
</dbReference>
<dbReference type="AlphaFoldDB" id="A0A8R2JWL5"/>
<dbReference type="GO" id="GO:0000462">
    <property type="term" value="P:maturation of SSU-rRNA from tricistronic rRNA transcript (SSU-rRNA, 5.8S rRNA, LSU-rRNA)"/>
    <property type="evidence" value="ECO:0007669"/>
    <property type="project" value="InterPro"/>
</dbReference>
<dbReference type="PANTHER" id="PTHR23271:SF1">
    <property type="entry name" value="U3 SMALL NUCLEOLAR RNA-ASSOCIATED PROTEIN 6 HOMOLOG"/>
    <property type="match status" value="1"/>
</dbReference>
<sequence>MSTTFNMDPNYWDTLAINELFEPNFTYPNMNIIKCLSRYNAALLIVDTNEMWNKYLTTMVKLISNAGITEIHKLALIKVSIHCAHKKKKLTPSHYIHLIYNSKGSMTLDFLDWAIEAYPNDTRILEVNINFKLTNKDELIAYELFKENAYKVSSTLWLIVIKYFLNKPQIWHIFNMAFGDESVCCNEVKKKLAKEYLLWLSKNKSLNDARNAYLLLNTNTVVMQKNPTRVQNVINHALLLHGNISDSLYVYAVKIEIEFLKNIQKAREIYTSGLEVHKYSSNLYFEAFKCELTNSKMLIQEVFNSGKELVSNDPALDVSVAKVIFESAVQNIKEDTDLFFQMYNAATQYNFSLDLSKEIKK</sequence>
<reference evidence="1" key="2">
    <citation type="submission" date="2022-06" db="UniProtKB">
        <authorList>
            <consortium name="EnsemblMetazoa"/>
        </authorList>
    </citation>
    <scope>IDENTIFICATION</scope>
</reference>
<evidence type="ECO:0000313" key="2">
    <source>
        <dbReference type="Proteomes" id="UP000007819"/>
    </source>
</evidence>
<organism evidence="1 2">
    <name type="scientific">Acyrthosiphon pisum</name>
    <name type="common">Pea aphid</name>
    <dbReference type="NCBI Taxonomy" id="7029"/>
    <lineage>
        <taxon>Eukaryota</taxon>
        <taxon>Metazoa</taxon>
        <taxon>Ecdysozoa</taxon>
        <taxon>Arthropoda</taxon>
        <taxon>Hexapoda</taxon>
        <taxon>Insecta</taxon>
        <taxon>Pterygota</taxon>
        <taxon>Neoptera</taxon>
        <taxon>Paraneoptera</taxon>
        <taxon>Hemiptera</taxon>
        <taxon>Sternorrhyncha</taxon>
        <taxon>Aphidomorpha</taxon>
        <taxon>Aphidoidea</taxon>
        <taxon>Aphididae</taxon>
        <taxon>Macrosiphini</taxon>
        <taxon>Acyrthosiphon</taxon>
    </lineage>
</organism>
<dbReference type="InterPro" id="IPR013949">
    <property type="entry name" value="Utp6"/>
</dbReference>
<keyword evidence="2" id="KW-1185">Reference proteome</keyword>
<dbReference type="EnsemblMetazoa" id="XM_029491990.1">
    <property type="protein sequence ID" value="XP_029347850.1"/>
    <property type="gene ID" value="LOC115034673"/>
</dbReference>
<dbReference type="GeneID" id="115034673"/>
<dbReference type="Proteomes" id="UP000007819">
    <property type="component" value="Unassembled WGS sequence"/>
</dbReference>
<dbReference type="OrthoDB" id="28112at2759"/>